<name>A0AAE3SGI5_9BACT</name>
<evidence type="ECO:0000313" key="1">
    <source>
        <dbReference type="EMBL" id="MCW3788132.1"/>
    </source>
</evidence>
<reference evidence="1" key="1">
    <citation type="submission" date="2022-10" db="EMBL/GenBank/DDBJ databases">
        <authorList>
            <person name="Yu W.X."/>
        </authorList>
    </citation>
    <scope>NUCLEOTIDE SEQUENCE</scope>
    <source>
        <strain evidence="1">AAT</strain>
    </source>
</reference>
<accession>A0AAE3SGI5</accession>
<gene>
    <name evidence="1" type="ORF">OM075_16765</name>
</gene>
<sequence length="81" mass="9389">MASNYETIEARTDKKGYFYAIDFYTCGGIINKCDDSFTAIFEKEGYKTLELKENYLLDSETGYLNEIKKDTVTFLMIPIIE</sequence>
<protein>
    <submittedName>
        <fullName evidence="1">Uncharacterized protein</fullName>
    </submittedName>
</protein>
<proteinExistence type="predicted"/>
<keyword evidence="2" id="KW-1185">Reference proteome</keyword>
<dbReference type="EMBL" id="JAPDPJ010000044">
    <property type="protein sequence ID" value="MCW3788132.1"/>
    <property type="molecule type" value="Genomic_DNA"/>
</dbReference>
<dbReference type="Proteomes" id="UP001209229">
    <property type="component" value="Unassembled WGS sequence"/>
</dbReference>
<evidence type="ECO:0000313" key="2">
    <source>
        <dbReference type="Proteomes" id="UP001209229"/>
    </source>
</evidence>
<comment type="caution">
    <text evidence="1">The sequence shown here is derived from an EMBL/GenBank/DDBJ whole genome shotgun (WGS) entry which is preliminary data.</text>
</comment>
<organism evidence="1 2">
    <name type="scientific">Plebeiibacterium sediminum</name>
    <dbReference type="NCBI Taxonomy" id="2992112"/>
    <lineage>
        <taxon>Bacteria</taxon>
        <taxon>Pseudomonadati</taxon>
        <taxon>Bacteroidota</taxon>
        <taxon>Bacteroidia</taxon>
        <taxon>Marinilabiliales</taxon>
        <taxon>Marinilabiliaceae</taxon>
        <taxon>Plebeiibacterium</taxon>
    </lineage>
</organism>
<dbReference type="AlphaFoldDB" id="A0AAE3SGI5"/>
<dbReference type="RefSeq" id="WP_301191692.1">
    <property type="nucleotide sequence ID" value="NZ_JAPDPJ010000044.1"/>
</dbReference>